<keyword evidence="3" id="KW-1185">Reference proteome</keyword>
<dbReference type="SUPFAM" id="SSF51261">
    <property type="entry name" value="Duplicated hybrid motif"/>
    <property type="match status" value="1"/>
</dbReference>
<dbReference type="EMBL" id="FNZE01000001">
    <property type="protein sequence ID" value="SEI65154.1"/>
    <property type="molecule type" value="Genomic_DNA"/>
</dbReference>
<evidence type="ECO:0000259" key="1">
    <source>
        <dbReference type="Pfam" id="PF01551"/>
    </source>
</evidence>
<dbReference type="CDD" id="cd12797">
    <property type="entry name" value="M23_peptidase"/>
    <property type="match status" value="1"/>
</dbReference>
<dbReference type="RefSeq" id="WP_090306007.1">
    <property type="nucleotide sequence ID" value="NZ_FNZE01000001.1"/>
</dbReference>
<evidence type="ECO:0000313" key="3">
    <source>
        <dbReference type="Proteomes" id="UP000242930"/>
    </source>
</evidence>
<dbReference type="InterPro" id="IPR011055">
    <property type="entry name" value="Dup_hybrid_motif"/>
</dbReference>
<protein>
    <submittedName>
        <fullName evidence="2">Peptidase family M23</fullName>
    </submittedName>
</protein>
<dbReference type="Gene3D" id="2.70.70.10">
    <property type="entry name" value="Glucose Permease (Domain IIA)"/>
    <property type="match status" value="1"/>
</dbReference>
<name>A0A1H6SGY8_9PSED</name>
<organism evidence="2 3">
    <name type="scientific">Pseudomonas linyingensis</name>
    <dbReference type="NCBI Taxonomy" id="915471"/>
    <lineage>
        <taxon>Bacteria</taxon>
        <taxon>Pseudomonadati</taxon>
        <taxon>Pseudomonadota</taxon>
        <taxon>Gammaproteobacteria</taxon>
        <taxon>Pseudomonadales</taxon>
        <taxon>Pseudomonadaceae</taxon>
        <taxon>Pseudomonas</taxon>
    </lineage>
</organism>
<dbReference type="AlphaFoldDB" id="A0A1H6SGY8"/>
<evidence type="ECO:0000313" key="2">
    <source>
        <dbReference type="EMBL" id="SEI65154.1"/>
    </source>
</evidence>
<dbReference type="Pfam" id="PF01551">
    <property type="entry name" value="Peptidase_M23"/>
    <property type="match status" value="1"/>
</dbReference>
<dbReference type="PANTHER" id="PTHR21666">
    <property type="entry name" value="PEPTIDASE-RELATED"/>
    <property type="match status" value="1"/>
</dbReference>
<dbReference type="GO" id="GO:0004222">
    <property type="term" value="F:metalloendopeptidase activity"/>
    <property type="evidence" value="ECO:0007669"/>
    <property type="project" value="TreeGrafter"/>
</dbReference>
<accession>A0A1H6SGY8</accession>
<dbReference type="PANTHER" id="PTHR21666:SF291">
    <property type="entry name" value="STAGE II SPORULATION PROTEIN Q"/>
    <property type="match status" value="1"/>
</dbReference>
<reference evidence="3" key="1">
    <citation type="submission" date="2016-10" db="EMBL/GenBank/DDBJ databases">
        <authorList>
            <person name="Varghese N."/>
            <person name="Submissions S."/>
        </authorList>
    </citation>
    <scope>NUCLEOTIDE SEQUENCE [LARGE SCALE GENOMIC DNA]</scope>
    <source>
        <strain evidence="3">LMG 25967</strain>
    </source>
</reference>
<sequence length="308" mass="32976">MHIIFMSRRHGAARSLTLAPRHGLLLATLLLGCSLAAGIVLGSWMRPEPLPVVPGEPVSETNGVLPQELAEARAAAQRELDALGVHLAELQARMIRIDALGERLSELADLDGDEFDFSQPVGQGGPDELLDGEAFRGSEVLGSLDALAARLDSREQQLEAMEHVLATRQREDASQVAGRPVLSGYQSSGYGRRSDPFHGRARDHKGIDFAAKRGTDIVAVATGVVTWAGRKSGYGWTVEVGHADGYSTLYAHNQRNLVKVGDLVQRGQVIALVGSSGRSTGPHVHFEVKKNGRQVNPATYVARASSGE</sequence>
<dbReference type="STRING" id="915471.SAMN05216201_101368"/>
<dbReference type="InterPro" id="IPR050570">
    <property type="entry name" value="Cell_wall_metabolism_enzyme"/>
</dbReference>
<dbReference type="FunFam" id="2.70.70.10:FF:000006">
    <property type="entry name" value="M23 family peptidase"/>
    <property type="match status" value="1"/>
</dbReference>
<proteinExistence type="predicted"/>
<dbReference type="OrthoDB" id="9815245at2"/>
<dbReference type="InterPro" id="IPR016047">
    <property type="entry name" value="M23ase_b-sheet_dom"/>
</dbReference>
<dbReference type="Proteomes" id="UP000242930">
    <property type="component" value="Unassembled WGS sequence"/>
</dbReference>
<gene>
    <name evidence="2" type="ORF">SAMN05216201_101368</name>
</gene>
<feature type="domain" description="M23ase beta-sheet core" evidence="1">
    <location>
        <begin position="203"/>
        <end position="297"/>
    </location>
</feature>